<keyword evidence="1" id="KW-1133">Transmembrane helix</keyword>
<protein>
    <submittedName>
        <fullName evidence="3">Synaptotagmin</fullName>
    </submittedName>
</protein>
<keyword evidence="2" id="KW-1185">Reference proteome</keyword>
<accession>A0A1I7Z9W3</accession>
<organism evidence="2 3">
    <name type="scientific">Steinernema glaseri</name>
    <dbReference type="NCBI Taxonomy" id="37863"/>
    <lineage>
        <taxon>Eukaryota</taxon>
        <taxon>Metazoa</taxon>
        <taxon>Ecdysozoa</taxon>
        <taxon>Nematoda</taxon>
        <taxon>Chromadorea</taxon>
        <taxon>Rhabditida</taxon>
        <taxon>Tylenchina</taxon>
        <taxon>Panagrolaimomorpha</taxon>
        <taxon>Strongyloidoidea</taxon>
        <taxon>Steinernematidae</taxon>
        <taxon>Steinernema</taxon>
    </lineage>
</organism>
<feature type="transmembrane region" description="Helical" evidence="1">
    <location>
        <begin position="6"/>
        <end position="27"/>
    </location>
</feature>
<keyword evidence="1" id="KW-0472">Membrane</keyword>
<reference evidence="3" key="1">
    <citation type="submission" date="2016-11" db="UniProtKB">
        <authorList>
            <consortium name="WormBaseParasite"/>
        </authorList>
    </citation>
    <scope>IDENTIFICATION</scope>
</reference>
<keyword evidence="1" id="KW-0812">Transmembrane</keyword>
<dbReference type="WBParaSite" id="L893_g24313.t1">
    <property type="protein sequence ID" value="L893_g24313.t1"/>
    <property type="gene ID" value="L893_g24313"/>
</dbReference>
<evidence type="ECO:0000313" key="2">
    <source>
        <dbReference type="Proteomes" id="UP000095287"/>
    </source>
</evidence>
<proteinExistence type="predicted"/>
<name>A0A1I7Z9W3_9BILA</name>
<dbReference type="AlphaFoldDB" id="A0A1I7Z9W3"/>
<evidence type="ECO:0000313" key="3">
    <source>
        <dbReference type="WBParaSite" id="L893_g24313.t1"/>
    </source>
</evidence>
<sequence>MPAYILLVGCVGISVALVGVLCVYCVMHCWQLKKPVHANDKKRDHYMGQYTEVPVIRERTLLPQIKISGASSLSSPDYPFSTKDQVGDPSSFKTHLCECLPPQLLRMLFATYIHALQILFLHTRFDVFKSKLVSDFLKFLTREKLGLCPSVPVYVIFYNFVACP</sequence>
<dbReference type="Proteomes" id="UP000095287">
    <property type="component" value="Unplaced"/>
</dbReference>
<evidence type="ECO:0000256" key="1">
    <source>
        <dbReference type="SAM" id="Phobius"/>
    </source>
</evidence>